<proteinExistence type="predicted"/>
<dbReference type="InterPro" id="IPR020109">
    <property type="entry name" value="Holin_r1t"/>
</dbReference>
<comment type="caution">
    <text evidence="2">The sequence shown here is derived from an EMBL/GenBank/DDBJ whole genome shotgun (WGS) entry which is preliminary data.</text>
</comment>
<dbReference type="Proteomes" id="UP000035083">
    <property type="component" value="Unassembled WGS sequence"/>
</dbReference>
<dbReference type="Pfam" id="PF16945">
    <property type="entry name" value="Phage_r1t_holin"/>
    <property type="match status" value="1"/>
</dbReference>
<name>L7LF33_9ACTN</name>
<accession>L7LF33</accession>
<feature type="region of interest" description="Disordered" evidence="1">
    <location>
        <begin position="63"/>
        <end position="86"/>
    </location>
</feature>
<evidence type="ECO:0008006" key="4">
    <source>
        <dbReference type="Google" id="ProtNLM"/>
    </source>
</evidence>
<dbReference type="EMBL" id="BANU01000001">
    <property type="protein sequence ID" value="GAC59351.1"/>
    <property type="molecule type" value="Genomic_DNA"/>
</dbReference>
<organism evidence="2 3">
    <name type="scientific">Gordonia sihwensis NBRC 108236</name>
    <dbReference type="NCBI Taxonomy" id="1223544"/>
    <lineage>
        <taxon>Bacteria</taxon>
        <taxon>Bacillati</taxon>
        <taxon>Actinomycetota</taxon>
        <taxon>Actinomycetes</taxon>
        <taxon>Mycobacteriales</taxon>
        <taxon>Gordoniaceae</taxon>
        <taxon>Gordonia</taxon>
    </lineage>
</organism>
<dbReference type="AlphaFoldDB" id="L7LF33"/>
<sequence>MWTARFWREALERAAKTAVQSLAAIAVSASTAATMSGGDWVLALKTAGFAAVFSVATSLVSSGVGDPNTPAALPAAPSGRHRKADE</sequence>
<reference evidence="2 3" key="1">
    <citation type="submission" date="2012-12" db="EMBL/GenBank/DDBJ databases">
        <title>Whole genome shotgun sequence of Gordonia sihwensis NBRC 108236.</title>
        <authorList>
            <person name="Yoshida I."/>
            <person name="Hosoyama A."/>
            <person name="Tsuchikane K."/>
            <person name="Ando Y."/>
            <person name="Baba S."/>
            <person name="Ohji S."/>
            <person name="Hamada M."/>
            <person name="Tamura T."/>
            <person name="Yamazoe A."/>
            <person name="Yamazaki S."/>
            <person name="Fujita N."/>
        </authorList>
    </citation>
    <scope>NUCLEOTIDE SEQUENCE [LARGE SCALE GENOMIC DNA]</scope>
    <source>
        <strain evidence="2 3">NBRC 108236</strain>
    </source>
</reference>
<dbReference type="RefSeq" id="WP_006894541.1">
    <property type="nucleotide sequence ID" value="NZ_BANU01000001.1"/>
</dbReference>
<protein>
    <recommendedName>
        <fullName evidence="4">Holin</fullName>
    </recommendedName>
</protein>
<gene>
    <name evidence="2" type="ORF">GSI01S_01_03180</name>
</gene>
<evidence type="ECO:0000256" key="1">
    <source>
        <dbReference type="SAM" id="MobiDB-lite"/>
    </source>
</evidence>
<evidence type="ECO:0000313" key="3">
    <source>
        <dbReference type="Proteomes" id="UP000035083"/>
    </source>
</evidence>
<evidence type="ECO:0000313" key="2">
    <source>
        <dbReference type="EMBL" id="GAC59351.1"/>
    </source>
</evidence>
<keyword evidence="3" id="KW-1185">Reference proteome</keyword>